<dbReference type="InterPro" id="IPR035899">
    <property type="entry name" value="DBL_dom_sf"/>
</dbReference>
<feature type="repeat" description="ANK" evidence="3">
    <location>
        <begin position="566"/>
        <end position="598"/>
    </location>
</feature>
<dbReference type="Gene3D" id="1.20.900.10">
    <property type="entry name" value="Dbl homology (DH) domain"/>
    <property type="match status" value="1"/>
</dbReference>
<dbReference type="PROSITE" id="PS50088">
    <property type="entry name" value="ANK_REPEAT"/>
    <property type="match status" value="11"/>
</dbReference>
<dbReference type="SMART" id="SM00248">
    <property type="entry name" value="ANK"/>
    <property type="match status" value="20"/>
</dbReference>
<dbReference type="SMART" id="SM00233">
    <property type="entry name" value="PH"/>
    <property type="match status" value="1"/>
</dbReference>
<comment type="caution">
    <text evidence="7">The sequence shown here is derived from an EMBL/GenBank/DDBJ whole genome shotgun (WGS) entry which is preliminary data.</text>
</comment>
<accession>A0A9Q0RFV6</accession>
<feature type="repeat" description="ANK" evidence="3">
    <location>
        <begin position="206"/>
        <end position="238"/>
    </location>
</feature>
<dbReference type="Gene3D" id="1.25.40.20">
    <property type="entry name" value="Ankyrin repeat-containing domain"/>
    <property type="match status" value="8"/>
</dbReference>
<evidence type="ECO:0000259" key="6">
    <source>
        <dbReference type="PROSITE" id="PS50010"/>
    </source>
</evidence>
<dbReference type="InterPro" id="IPR047887">
    <property type="entry name" value="ARHGAP20_PH"/>
</dbReference>
<feature type="repeat" description="ANK" evidence="3">
    <location>
        <begin position="632"/>
        <end position="664"/>
    </location>
</feature>
<keyword evidence="1" id="KW-0677">Repeat</keyword>
<evidence type="ECO:0000256" key="2">
    <source>
        <dbReference type="ARBA" id="ARBA00023043"/>
    </source>
</evidence>
<feature type="compositionally biased region" description="Low complexity" evidence="4">
    <location>
        <begin position="1095"/>
        <end position="1121"/>
    </location>
</feature>
<feature type="compositionally biased region" description="Basic and acidic residues" evidence="4">
    <location>
        <begin position="1059"/>
        <end position="1074"/>
    </location>
</feature>
<evidence type="ECO:0000313" key="7">
    <source>
        <dbReference type="EMBL" id="KAJ5079376.1"/>
    </source>
</evidence>
<dbReference type="InterPro" id="IPR000219">
    <property type="entry name" value="DH_dom"/>
</dbReference>
<feature type="compositionally biased region" description="Basic residues" evidence="4">
    <location>
        <begin position="1075"/>
        <end position="1092"/>
    </location>
</feature>
<dbReference type="CDD" id="cd00160">
    <property type="entry name" value="RhoGEF"/>
    <property type="match status" value="1"/>
</dbReference>
<dbReference type="SUPFAM" id="SSF48403">
    <property type="entry name" value="Ankyrin repeat"/>
    <property type="match status" value="3"/>
</dbReference>
<dbReference type="SUPFAM" id="SSF48065">
    <property type="entry name" value="DBL homology domain (DH-domain)"/>
    <property type="match status" value="1"/>
</dbReference>
<feature type="repeat" description="ANK" evidence="3">
    <location>
        <begin position="38"/>
        <end position="70"/>
    </location>
</feature>
<dbReference type="InterPro" id="IPR001849">
    <property type="entry name" value="PH_domain"/>
</dbReference>
<dbReference type="PROSITE" id="PS50003">
    <property type="entry name" value="PH_DOMAIN"/>
    <property type="match status" value="1"/>
</dbReference>
<feature type="repeat" description="ANK" evidence="3">
    <location>
        <begin position="396"/>
        <end position="428"/>
    </location>
</feature>
<evidence type="ECO:0000256" key="1">
    <source>
        <dbReference type="ARBA" id="ARBA00022737"/>
    </source>
</evidence>
<sequence>MNLQLRQFFTFCSKGNVSKIQSIISDSNSKYWKNSENNGKNALFYAIESKQKEVVEILLKNGIDPNVQTIDTKITPLHFAVLEESKEIVQLLLDHQANIDITNSEDLTPTAISIHINSLECFKMVWNKNGKKMEHNKQKENFLHLATSLNRSQILDYILENCDNSYLKEYNQEGLLPIHMAVLKSYMNIIKIINKHGGSLNEVSKTLKTPLHYACELSKYDIVEYLLKENVLLNEKDEDGKTPLFISQQKKDDKISHLLLEKKAVNPIHSFLINRDLTKLQEFLTKFNANIEAIDSAGRRPIHWAAMKGSTEAVELLLKNGAEINAFDRDKSTALHLATRNGYLETTKLLIENKADITLQNEDYHTALHLSTLYGHMEIAQMLLEHGGDPNQRDKTGNTALHLAAKSGNYLISNLLVEKGAEIAVFNEKQRTPIHISAKFGFSKLTEQLLQFKGKKKLSINSKDIRGKTPLALAAKHGHKNVVSTLIQFKANVNLTDSSGMSPLGYAILKESAECVDLLLQNKAKTKGGFSGELTALHFVVKNNNSTACLEALLKQNIKTLKKDKTGNTPLHTAAILEKIDMVELFVRSGARVDLENNDGNKVLHLVTISGNQENVAKILLLNPQINSRNNKHKTALHLACENGATECARRLLEQYPKLDIRDSQGNTPAMCAFLNKKFDTLDLLSQYKAPMPLVEAINNGDVQTTSALIDQDFPVDLTSADGNNALHAVLKKRLPDLAEKIIAKTTNINKPNSANLVPIQLAAEWADAKLCFSILEKGATLLNYPDNLYPHKIAQQNHAPCYDALSKEFKRTTAVFELITTEKNFVSIIKLLVFNFVRPLVEQKILNEKETKTIFMNVEEIVSANTKFLEDMMSRQQQWGVTLGIGDILEKHSDLLKNFKEYNILFEKSREMLQRKMKKSNFASFIKTAESRPEMKRLDLTTILIKPVQRLGQYKLLVKEIIAKTSESHPDYKKLTSAFETFYKLIKDINETKRRNENLQRIGEIDKLMFRDLPIRLENSKIRTINHEGKVLFYDVALLSKQENSHLRAPSLGHSHSKSPDQEKDKTNENKKQKENKKNKKLKKTKSKRKLKETQTQNSPNNQSSPNTENNQNSPNTQNTQNIQNIQNTQNDKESQSNERYLFLFNDILIVAKQKKESFEYEKMFPLITLFLEKNIRKTQESTATENTFQIITPNGNFNIVASSKEEKTTWVTKFQSSISQAEHLYSEYMKCKIEENNLLSMDTFDLFSAFKSHKRNDSLSNTTDKDPTSPQLPRNTGLALYNCDCYFVLVLPKNIMKVGFANFTGISDSFDNLQEQIYMAIEGKMGRPPTADKVRMLITDLEYVDDEFLFESHL</sequence>
<feature type="domain" description="DH" evidence="6">
    <location>
        <begin position="811"/>
        <end position="993"/>
    </location>
</feature>
<dbReference type="Pfam" id="PF00621">
    <property type="entry name" value="RhoGEF"/>
    <property type="match status" value="1"/>
</dbReference>
<dbReference type="InterPro" id="IPR036770">
    <property type="entry name" value="Ankyrin_rpt-contain_sf"/>
</dbReference>
<feature type="domain" description="PH" evidence="5">
    <location>
        <begin position="1139"/>
        <end position="1221"/>
    </location>
</feature>
<gene>
    <name evidence="7" type="ORF">M0811_04397</name>
</gene>
<feature type="repeat" description="ANK" evidence="3">
    <location>
        <begin position="297"/>
        <end position="329"/>
    </location>
</feature>
<evidence type="ECO:0000313" key="8">
    <source>
        <dbReference type="Proteomes" id="UP001149090"/>
    </source>
</evidence>
<reference evidence="7" key="1">
    <citation type="submission" date="2022-10" db="EMBL/GenBank/DDBJ databases">
        <title>Novel sulphate-reducing endosymbionts in the free-living metamonad Anaeramoeba.</title>
        <authorList>
            <person name="Jerlstrom-Hultqvist J."/>
            <person name="Cepicka I."/>
            <person name="Gallot-Lavallee L."/>
            <person name="Salas-Leiva D."/>
            <person name="Curtis B.A."/>
            <person name="Zahonova K."/>
            <person name="Pipaliya S."/>
            <person name="Dacks J."/>
            <person name="Roger A.J."/>
        </authorList>
    </citation>
    <scope>NUCLEOTIDE SEQUENCE</scope>
    <source>
        <strain evidence="7">BMAN</strain>
    </source>
</reference>
<protein>
    <submittedName>
        <fullName evidence="7">No mechanoreceptor potential c isoform d-related</fullName>
    </submittedName>
</protein>
<name>A0A9Q0RFV6_ANAIG</name>
<dbReference type="Pfam" id="PF00023">
    <property type="entry name" value="Ank"/>
    <property type="match status" value="2"/>
</dbReference>
<dbReference type="InterPro" id="IPR002110">
    <property type="entry name" value="Ankyrin_rpt"/>
</dbReference>
<dbReference type="OrthoDB" id="539213at2759"/>
<dbReference type="Gene3D" id="2.30.29.30">
    <property type="entry name" value="Pleckstrin-homology domain (PH domain)/Phosphotyrosine-binding domain (PTB)"/>
    <property type="match status" value="1"/>
</dbReference>
<dbReference type="PROSITE" id="PS50010">
    <property type="entry name" value="DH_2"/>
    <property type="match status" value="1"/>
</dbReference>
<dbReference type="PANTHER" id="PTHR24198:SF165">
    <property type="entry name" value="ANKYRIN REPEAT-CONTAINING PROTEIN-RELATED"/>
    <property type="match status" value="1"/>
</dbReference>
<feature type="repeat" description="ANK" evidence="3">
    <location>
        <begin position="72"/>
        <end position="104"/>
    </location>
</feature>
<dbReference type="Pfam" id="PF13637">
    <property type="entry name" value="Ank_4"/>
    <property type="match status" value="1"/>
</dbReference>
<feature type="repeat" description="ANK" evidence="3">
    <location>
        <begin position="363"/>
        <end position="395"/>
    </location>
</feature>
<dbReference type="PANTHER" id="PTHR24198">
    <property type="entry name" value="ANKYRIN REPEAT AND PROTEIN KINASE DOMAIN-CONTAINING PROTEIN"/>
    <property type="match status" value="1"/>
</dbReference>
<evidence type="ECO:0000259" key="5">
    <source>
        <dbReference type="PROSITE" id="PS50003"/>
    </source>
</evidence>
<evidence type="ECO:0000256" key="4">
    <source>
        <dbReference type="SAM" id="MobiDB-lite"/>
    </source>
</evidence>
<keyword evidence="2 3" id="KW-0040">ANK repeat</keyword>
<feature type="repeat" description="ANK" evidence="3">
    <location>
        <begin position="466"/>
        <end position="498"/>
    </location>
</feature>
<proteinExistence type="predicted"/>
<dbReference type="InterPro" id="IPR011993">
    <property type="entry name" value="PH-like_dom_sf"/>
</dbReference>
<dbReference type="SMART" id="SM00325">
    <property type="entry name" value="RhoGEF"/>
    <property type="match status" value="1"/>
</dbReference>
<dbReference type="SUPFAM" id="SSF50729">
    <property type="entry name" value="PH domain-like"/>
    <property type="match status" value="1"/>
</dbReference>
<dbReference type="EMBL" id="JAPDFW010000033">
    <property type="protein sequence ID" value="KAJ5079376.1"/>
    <property type="molecule type" value="Genomic_DNA"/>
</dbReference>
<dbReference type="GO" id="GO:0005085">
    <property type="term" value="F:guanyl-nucleotide exchange factor activity"/>
    <property type="evidence" value="ECO:0007669"/>
    <property type="project" value="InterPro"/>
</dbReference>
<evidence type="ECO:0000256" key="3">
    <source>
        <dbReference type="PROSITE-ProRule" id="PRU00023"/>
    </source>
</evidence>
<dbReference type="Pfam" id="PF22286">
    <property type="entry name" value="RHG20_PH"/>
    <property type="match status" value="1"/>
</dbReference>
<organism evidence="7 8">
    <name type="scientific">Anaeramoeba ignava</name>
    <name type="common">Anaerobic marine amoeba</name>
    <dbReference type="NCBI Taxonomy" id="1746090"/>
    <lineage>
        <taxon>Eukaryota</taxon>
        <taxon>Metamonada</taxon>
        <taxon>Anaeramoebidae</taxon>
        <taxon>Anaeramoeba</taxon>
    </lineage>
</organism>
<dbReference type="PROSITE" id="PS50297">
    <property type="entry name" value="ANK_REP_REGION"/>
    <property type="match status" value="9"/>
</dbReference>
<feature type="region of interest" description="Disordered" evidence="4">
    <location>
        <begin position="1046"/>
        <end position="1121"/>
    </location>
</feature>
<feature type="repeat" description="ANK" evidence="3">
    <location>
        <begin position="330"/>
        <end position="362"/>
    </location>
</feature>
<keyword evidence="8" id="KW-1185">Reference proteome</keyword>
<dbReference type="Pfam" id="PF12796">
    <property type="entry name" value="Ank_2"/>
    <property type="match status" value="4"/>
</dbReference>
<feature type="repeat" description="ANK" evidence="3">
    <location>
        <begin position="173"/>
        <end position="205"/>
    </location>
</feature>
<dbReference type="Proteomes" id="UP001149090">
    <property type="component" value="Unassembled WGS sequence"/>
</dbReference>